<dbReference type="PROSITE" id="PS50879">
    <property type="entry name" value="RNASE_H_1"/>
    <property type="match status" value="1"/>
</dbReference>
<evidence type="ECO:0000259" key="9">
    <source>
        <dbReference type="PROSITE" id="PS50879"/>
    </source>
</evidence>
<dbReference type="AlphaFoldDB" id="A0A1D8NQ06"/>
<evidence type="ECO:0000313" key="10">
    <source>
        <dbReference type="EMBL" id="AOW07705.1"/>
    </source>
</evidence>
<accession>A0A1D8NQ06</accession>
<dbReference type="VEuPathDB" id="FungiDB:YALI0_F25729g"/>
<evidence type="ECO:0000256" key="6">
    <source>
        <dbReference type="ARBA" id="ARBA00022759"/>
    </source>
</evidence>
<dbReference type="EMBL" id="KZ858988">
    <property type="protein sequence ID" value="RDW26051.1"/>
    <property type="molecule type" value="Genomic_DNA"/>
</dbReference>
<gene>
    <name evidence="11" type="ORF">B0I71DRAFT_131563</name>
    <name evidence="10" type="ORF">YALI1_F33103g</name>
</gene>
<dbReference type="InterPro" id="IPR012337">
    <property type="entry name" value="RNaseH-like_sf"/>
</dbReference>
<dbReference type="Gene3D" id="3.40.970.10">
    <property type="entry name" value="Ribonuclease H1, N-terminal domain"/>
    <property type="match status" value="1"/>
</dbReference>
<dbReference type="CDD" id="cd09280">
    <property type="entry name" value="RNase_HI_eukaryote_like"/>
    <property type="match status" value="1"/>
</dbReference>
<dbReference type="InterPro" id="IPR037056">
    <property type="entry name" value="RNase_H1_N_sf"/>
</dbReference>
<name>A0A1D8NQ06_YARLL</name>
<keyword evidence="7" id="KW-0378">Hydrolase</keyword>
<evidence type="ECO:0000256" key="7">
    <source>
        <dbReference type="ARBA" id="ARBA00022801"/>
    </source>
</evidence>
<dbReference type="GO" id="GO:0003676">
    <property type="term" value="F:nucleic acid binding"/>
    <property type="evidence" value="ECO:0007669"/>
    <property type="project" value="InterPro"/>
</dbReference>
<dbReference type="Pfam" id="PF01693">
    <property type="entry name" value="Cauli_VI"/>
    <property type="match status" value="1"/>
</dbReference>
<dbReference type="Proteomes" id="UP000256601">
    <property type="component" value="Unassembled WGS sequence"/>
</dbReference>
<dbReference type="GO" id="GO:0043137">
    <property type="term" value="P:DNA replication, removal of RNA primer"/>
    <property type="evidence" value="ECO:0007669"/>
    <property type="project" value="TreeGrafter"/>
</dbReference>
<keyword evidence="4" id="KW-0540">Nuclease</keyword>
<dbReference type="SUPFAM" id="SSF53098">
    <property type="entry name" value="Ribonuclease H-like"/>
    <property type="match status" value="1"/>
</dbReference>
<dbReference type="Pfam" id="PF00075">
    <property type="entry name" value="RNase_H"/>
    <property type="match status" value="1"/>
</dbReference>
<dbReference type="EC" id="3.1.26.4" evidence="3"/>
<dbReference type="GeneID" id="2908102"/>
<dbReference type="PANTHER" id="PTHR10642:SF26">
    <property type="entry name" value="RIBONUCLEASE H1"/>
    <property type="match status" value="1"/>
</dbReference>
<evidence type="ECO:0000256" key="8">
    <source>
        <dbReference type="SAM" id="MobiDB-lite"/>
    </source>
</evidence>
<dbReference type="InterPro" id="IPR036397">
    <property type="entry name" value="RNaseH_sf"/>
</dbReference>
<dbReference type="OrthoDB" id="407198at2759"/>
<dbReference type="PANTHER" id="PTHR10642">
    <property type="entry name" value="RIBONUCLEASE H1"/>
    <property type="match status" value="1"/>
</dbReference>
<dbReference type="Proteomes" id="UP000182444">
    <property type="component" value="Chromosome 1F"/>
</dbReference>
<dbReference type="InterPro" id="IPR050092">
    <property type="entry name" value="RNase_H"/>
</dbReference>
<evidence type="ECO:0000313" key="12">
    <source>
        <dbReference type="Proteomes" id="UP000182444"/>
    </source>
</evidence>
<dbReference type="InterPro" id="IPR009027">
    <property type="entry name" value="Ribosomal_bL9/RNase_H1_N"/>
</dbReference>
<proteinExistence type="inferred from homology"/>
<evidence type="ECO:0000313" key="13">
    <source>
        <dbReference type="Proteomes" id="UP000256601"/>
    </source>
</evidence>
<evidence type="ECO:0000256" key="5">
    <source>
        <dbReference type="ARBA" id="ARBA00022723"/>
    </source>
</evidence>
<dbReference type="eggNOG" id="KOG3752">
    <property type="taxonomic scope" value="Eukaryota"/>
</dbReference>
<dbReference type="GO" id="GO:0004523">
    <property type="term" value="F:RNA-DNA hybrid ribonuclease activity"/>
    <property type="evidence" value="ECO:0007669"/>
    <property type="project" value="UniProtKB-EC"/>
</dbReference>
<feature type="domain" description="RNase H type-1" evidence="9">
    <location>
        <begin position="81"/>
        <end position="234"/>
    </location>
</feature>
<organism evidence="10 12">
    <name type="scientific">Yarrowia lipolytica</name>
    <name type="common">Candida lipolytica</name>
    <dbReference type="NCBI Taxonomy" id="4952"/>
    <lineage>
        <taxon>Eukaryota</taxon>
        <taxon>Fungi</taxon>
        <taxon>Dikarya</taxon>
        <taxon>Ascomycota</taxon>
        <taxon>Saccharomycotina</taxon>
        <taxon>Dipodascomycetes</taxon>
        <taxon>Dipodascales</taxon>
        <taxon>Dipodascales incertae sedis</taxon>
        <taxon>Yarrowia</taxon>
    </lineage>
</organism>
<reference evidence="10 12" key="1">
    <citation type="journal article" date="2016" name="PLoS ONE">
        <title>Sequence Assembly of Yarrowia lipolytica Strain W29/CLIB89 Shows Transposable Element Diversity.</title>
        <authorList>
            <person name="Magnan C."/>
            <person name="Yu J."/>
            <person name="Chang I."/>
            <person name="Jahn E."/>
            <person name="Kanomata Y."/>
            <person name="Wu J."/>
            <person name="Zeller M."/>
            <person name="Oakes M."/>
            <person name="Baldi P."/>
            <person name="Sandmeyer S."/>
        </authorList>
    </citation>
    <scope>NUCLEOTIDE SEQUENCE [LARGE SCALE GENOMIC DNA]</scope>
    <source>
        <strain evidence="10">CLIB89</strain>
        <strain evidence="12">CLIB89(W29)</strain>
    </source>
</reference>
<keyword evidence="5" id="KW-0479">Metal-binding</keyword>
<evidence type="ECO:0000256" key="1">
    <source>
        <dbReference type="ARBA" id="ARBA00000077"/>
    </source>
</evidence>
<evidence type="ECO:0000256" key="4">
    <source>
        <dbReference type="ARBA" id="ARBA00022722"/>
    </source>
</evidence>
<protein>
    <recommendedName>
        <fullName evidence="3">ribonuclease H</fullName>
        <ecNumber evidence="3">3.1.26.4</ecNumber>
    </recommendedName>
</protein>
<evidence type="ECO:0000313" key="11">
    <source>
        <dbReference type="EMBL" id="RDW26051.1"/>
    </source>
</evidence>
<dbReference type="RefSeq" id="XP_505880.1">
    <property type="nucleotide sequence ID" value="XM_505880.1"/>
</dbReference>
<sequence length="254" mass="28770">MQPVTTAEDPNYGITEQPPSTPHYVVRMGHKPGVYTDRNMAVLMLTNYPDSNAKEFMYEQEADAYMKTPLGGGLHTVDGYGNPIRVLYTSGVCDNNGYVNSKGGIGIVFGAPNICNFSGPLHGSKHTTQRAELAAVYQALRIVWNRRDYPKWEIRTDSVYVLECLTVYLEEWKKNGWKTTQGYPVENQEYILAIDKLLKKLAYKGVFFQFQLVGTNTGDRWVSSAYQLARRGIEEPEFIMPESEKESRSRRSSA</sequence>
<evidence type="ECO:0000256" key="3">
    <source>
        <dbReference type="ARBA" id="ARBA00012180"/>
    </source>
</evidence>
<evidence type="ECO:0000256" key="2">
    <source>
        <dbReference type="ARBA" id="ARBA00005300"/>
    </source>
</evidence>
<dbReference type="InterPro" id="IPR011320">
    <property type="entry name" value="RNase_H1_N"/>
</dbReference>
<reference evidence="11 13" key="2">
    <citation type="submission" date="2018-07" db="EMBL/GenBank/DDBJ databases">
        <title>Draft Genome Assemblies for Five Robust Yarrowia lipolytica Strains Exhibiting High Lipid Production and Pentose Sugar Utilization and Sugar Alcohol Secretion from Undetoxified Lignocellulosic Biomass Hydrolysates.</title>
        <authorList>
            <consortium name="DOE Joint Genome Institute"/>
            <person name="Walker C."/>
            <person name="Ryu S."/>
            <person name="Na H."/>
            <person name="Zane M."/>
            <person name="LaButti K."/>
            <person name="Lipzen A."/>
            <person name="Haridas S."/>
            <person name="Barry K."/>
            <person name="Grigoriev I.V."/>
            <person name="Quarterman J."/>
            <person name="Slininger P."/>
            <person name="Dien B."/>
            <person name="Trinh C.T."/>
        </authorList>
    </citation>
    <scope>NUCLEOTIDE SEQUENCE [LARGE SCALE GENOMIC DNA]</scope>
    <source>
        <strain evidence="11 13">YB392</strain>
    </source>
</reference>
<dbReference type="KEGG" id="yli:2908102"/>
<dbReference type="InterPro" id="IPR002156">
    <property type="entry name" value="RNaseH_domain"/>
</dbReference>
<comment type="similarity">
    <text evidence="2">Belongs to the RNase H family.</text>
</comment>
<dbReference type="FunFam" id="3.30.420.10:FF:000240">
    <property type="entry name" value="YALI0F25729p"/>
    <property type="match status" value="1"/>
</dbReference>
<dbReference type="Gene3D" id="3.30.420.10">
    <property type="entry name" value="Ribonuclease H-like superfamily/Ribonuclease H"/>
    <property type="match status" value="1"/>
</dbReference>
<comment type="catalytic activity">
    <reaction evidence="1">
        <text>Endonucleolytic cleavage to 5'-phosphomonoester.</text>
        <dbReference type="EC" id="3.1.26.4"/>
    </reaction>
</comment>
<dbReference type="SUPFAM" id="SSF55658">
    <property type="entry name" value="L9 N-domain-like"/>
    <property type="match status" value="1"/>
</dbReference>
<dbReference type="VEuPathDB" id="FungiDB:YALI1_F33103g"/>
<dbReference type="GO" id="GO:0046872">
    <property type="term" value="F:metal ion binding"/>
    <property type="evidence" value="ECO:0007669"/>
    <property type="project" value="UniProtKB-KW"/>
</dbReference>
<dbReference type="EMBL" id="CP017558">
    <property type="protein sequence ID" value="AOW07705.1"/>
    <property type="molecule type" value="Genomic_DNA"/>
</dbReference>
<feature type="region of interest" description="Disordered" evidence="8">
    <location>
        <begin position="1"/>
        <end position="20"/>
    </location>
</feature>
<keyword evidence="6" id="KW-0255">Endonuclease</keyword>